<evidence type="ECO:0000313" key="2">
    <source>
        <dbReference type="EMBL" id="OUS47364.1"/>
    </source>
</evidence>
<feature type="non-terminal residue" evidence="2">
    <location>
        <position position="51"/>
    </location>
</feature>
<proteinExistence type="predicted"/>
<dbReference type="InterPro" id="IPR002999">
    <property type="entry name" value="Tudor"/>
</dbReference>
<dbReference type="EMBL" id="KZ155778">
    <property type="protein sequence ID" value="OUS47364.1"/>
    <property type="molecule type" value="Genomic_DNA"/>
</dbReference>
<evidence type="ECO:0000259" key="1">
    <source>
        <dbReference type="PROSITE" id="PS50304"/>
    </source>
</evidence>
<reference evidence="2" key="1">
    <citation type="submission" date="2017-04" db="EMBL/GenBank/DDBJ databases">
        <title>Population genomics of picophytoplankton unveils novel chromosome hypervariability.</title>
        <authorList>
            <consortium name="DOE Joint Genome Institute"/>
            <person name="Blanc-Mathieu R."/>
            <person name="Krasovec M."/>
            <person name="Hebrard M."/>
            <person name="Yau S."/>
            <person name="Desgranges E."/>
            <person name="Martin J."/>
            <person name="Schackwitz W."/>
            <person name="Kuo A."/>
            <person name="Salin G."/>
            <person name="Donnadieu C."/>
            <person name="Desdevises Y."/>
            <person name="Sanchez-Ferandin S."/>
            <person name="Moreau H."/>
            <person name="Rivals E."/>
            <person name="Grigoriev I.V."/>
            <person name="Grimsley N."/>
            <person name="Eyre-Walker A."/>
            <person name="Piganeau G."/>
        </authorList>
    </citation>
    <scope>NUCLEOTIDE SEQUENCE [LARGE SCALE GENOMIC DNA]</scope>
    <source>
        <strain evidence="2">RCC 1115</strain>
    </source>
</reference>
<dbReference type="AlphaFoldDB" id="A0A1Y5IGQ3"/>
<dbReference type="Proteomes" id="UP000195557">
    <property type="component" value="Unassembled WGS sequence"/>
</dbReference>
<feature type="domain" description="Tudor" evidence="1">
    <location>
        <begin position="15"/>
        <end position="51"/>
    </location>
</feature>
<organism evidence="2">
    <name type="scientific">Ostreococcus tauri</name>
    <name type="common">Marine green alga</name>
    <dbReference type="NCBI Taxonomy" id="70448"/>
    <lineage>
        <taxon>Eukaryota</taxon>
        <taxon>Viridiplantae</taxon>
        <taxon>Chlorophyta</taxon>
        <taxon>Mamiellophyceae</taxon>
        <taxon>Mamiellales</taxon>
        <taxon>Bathycoccaceae</taxon>
        <taxon>Ostreococcus</taxon>
    </lineage>
</organism>
<gene>
    <name evidence="2" type="ORF">BE221DRAFT_56358</name>
</gene>
<dbReference type="Gene3D" id="2.30.30.140">
    <property type="match status" value="1"/>
</dbReference>
<dbReference type="PROSITE" id="PS50304">
    <property type="entry name" value="TUDOR"/>
    <property type="match status" value="1"/>
</dbReference>
<sequence length="51" mass="6038">MGAERRLLTLDDLTSRLRGKYISVRWPESGVWYDARVERFDAKTRVAAVYY</sequence>
<dbReference type="Pfam" id="PF09465">
    <property type="entry name" value="LBR_tudor"/>
    <property type="match status" value="1"/>
</dbReference>
<protein>
    <recommendedName>
        <fullName evidence="1">Tudor domain-containing protein</fullName>
    </recommendedName>
</protein>
<dbReference type="InterPro" id="IPR019023">
    <property type="entry name" value="Lamin-B_rcpt_of_tudor"/>
</dbReference>
<name>A0A1Y5IGQ3_OSTTA</name>
<accession>A0A1Y5IGQ3</accession>